<accession>A0A3P7JEM1</accession>
<organism evidence="2 3">
    <name type="scientific">Strongylus vulgaris</name>
    <name type="common">Blood worm</name>
    <dbReference type="NCBI Taxonomy" id="40348"/>
    <lineage>
        <taxon>Eukaryota</taxon>
        <taxon>Metazoa</taxon>
        <taxon>Ecdysozoa</taxon>
        <taxon>Nematoda</taxon>
        <taxon>Chromadorea</taxon>
        <taxon>Rhabditida</taxon>
        <taxon>Rhabditina</taxon>
        <taxon>Rhabditomorpha</taxon>
        <taxon>Strongyloidea</taxon>
        <taxon>Strongylidae</taxon>
        <taxon>Strongylus</taxon>
    </lineage>
</organism>
<proteinExistence type="predicted"/>
<protein>
    <submittedName>
        <fullName evidence="2">Uncharacterized protein</fullName>
    </submittedName>
</protein>
<feature type="transmembrane region" description="Helical" evidence="1">
    <location>
        <begin position="168"/>
        <end position="187"/>
    </location>
</feature>
<dbReference type="EMBL" id="UYYB01094505">
    <property type="protein sequence ID" value="VDM74507.1"/>
    <property type="molecule type" value="Genomic_DNA"/>
</dbReference>
<dbReference type="AlphaFoldDB" id="A0A3P7JEM1"/>
<evidence type="ECO:0000313" key="3">
    <source>
        <dbReference type="Proteomes" id="UP000270094"/>
    </source>
</evidence>
<evidence type="ECO:0000313" key="2">
    <source>
        <dbReference type="EMBL" id="VDM74507.1"/>
    </source>
</evidence>
<sequence length="190" mass="19691">MRKIRVLLAASALKNLILIGKISVDVASVDAKVLLASVDGVFLGAEVASVVVGSVEEVLLFSLTVDVGSIDVEVLLVGVDDASVVLKSCALALLAAEVLFASVEVGLVEVGVVVASVMMVLLKWSLRTLMSLSECVDVSVGVVIAVEFGTVDFERVLGIVEVSSFEMLLALVVFNNGSVVAVVVVFATDV</sequence>
<keyword evidence="3" id="KW-1185">Reference proteome</keyword>
<name>A0A3P7JEM1_STRVU</name>
<keyword evidence="1" id="KW-0812">Transmembrane</keyword>
<gene>
    <name evidence="2" type="ORF">SVUK_LOCUS9505</name>
</gene>
<reference evidence="2 3" key="1">
    <citation type="submission" date="2018-11" db="EMBL/GenBank/DDBJ databases">
        <authorList>
            <consortium name="Pathogen Informatics"/>
        </authorList>
    </citation>
    <scope>NUCLEOTIDE SEQUENCE [LARGE SCALE GENOMIC DNA]</scope>
</reference>
<evidence type="ECO:0000256" key="1">
    <source>
        <dbReference type="SAM" id="Phobius"/>
    </source>
</evidence>
<feature type="transmembrane region" description="Helical" evidence="1">
    <location>
        <begin position="98"/>
        <end position="122"/>
    </location>
</feature>
<keyword evidence="1" id="KW-1133">Transmembrane helix</keyword>
<dbReference type="Proteomes" id="UP000270094">
    <property type="component" value="Unassembled WGS sequence"/>
</dbReference>
<keyword evidence="1" id="KW-0472">Membrane</keyword>